<keyword evidence="3" id="KW-1185">Reference proteome</keyword>
<gene>
    <name evidence="2" type="ORF">DWV00_11645</name>
</gene>
<protein>
    <submittedName>
        <fullName evidence="2">Uncharacterized protein</fullName>
    </submittedName>
</protein>
<evidence type="ECO:0000313" key="3">
    <source>
        <dbReference type="Proteomes" id="UP000256838"/>
    </source>
</evidence>
<feature type="transmembrane region" description="Helical" evidence="1">
    <location>
        <begin position="12"/>
        <end position="33"/>
    </location>
</feature>
<keyword evidence="1" id="KW-1133">Transmembrane helix</keyword>
<organism evidence="2 3">
    <name type="scientific">Trinickia dinghuensis</name>
    <dbReference type="NCBI Taxonomy" id="2291023"/>
    <lineage>
        <taxon>Bacteria</taxon>
        <taxon>Pseudomonadati</taxon>
        <taxon>Pseudomonadota</taxon>
        <taxon>Betaproteobacteria</taxon>
        <taxon>Burkholderiales</taxon>
        <taxon>Burkholderiaceae</taxon>
        <taxon>Trinickia</taxon>
    </lineage>
</organism>
<dbReference type="Proteomes" id="UP000256838">
    <property type="component" value="Unassembled WGS sequence"/>
</dbReference>
<evidence type="ECO:0000256" key="1">
    <source>
        <dbReference type="SAM" id="Phobius"/>
    </source>
</evidence>
<proteinExistence type="predicted"/>
<dbReference type="EMBL" id="QRGA01000006">
    <property type="protein sequence ID" value="RDU98899.1"/>
    <property type="molecule type" value="Genomic_DNA"/>
</dbReference>
<reference evidence="2 3" key="1">
    <citation type="submission" date="2018-08" db="EMBL/GenBank/DDBJ databases">
        <title>Paraburkholderia sp. DHOM06 isolated from forest soil.</title>
        <authorList>
            <person name="Gao Z.-H."/>
            <person name="Qiu L.-H."/>
        </authorList>
    </citation>
    <scope>NUCLEOTIDE SEQUENCE [LARGE SCALE GENOMIC DNA]</scope>
    <source>
        <strain evidence="2 3">DHOM06</strain>
    </source>
</reference>
<keyword evidence="1" id="KW-0472">Membrane</keyword>
<sequence>MRLILPGRFYYWPRAVLFLAVGIGVFSMSMLGLDTAMINRVAERSSHPRSVVASTYEWKGVTGGKTSPRRTYIGTGLMFANEDNSGIERVPNPGHGPGRIATCFVDHVGWLGGHWISDVHDCDEPVEQAR</sequence>
<name>A0A3D8K0X7_9BURK</name>
<keyword evidence="1" id="KW-0812">Transmembrane</keyword>
<comment type="caution">
    <text evidence="2">The sequence shown here is derived from an EMBL/GenBank/DDBJ whole genome shotgun (WGS) entry which is preliminary data.</text>
</comment>
<dbReference type="AlphaFoldDB" id="A0A3D8K0X7"/>
<accession>A0A3D8K0X7</accession>
<evidence type="ECO:0000313" key="2">
    <source>
        <dbReference type="EMBL" id="RDU98899.1"/>
    </source>
</evidence>